<organism evidence="3 4">
    <name type="scientific">Pseudomonas avellanae</name>
    <dbReference type="NCBI Taxonomy" id="46257"/>
    <lineage>
        <taxon>Bacteria</taxon>
        <taxon>Pseudomonadati</taxon>
        <taxon>Pseudomonadota</taxon>
        <taxon>Gammaproteobacteria</taxon>
        <taxon>Pseudomonadales</taxon>
        <taxon>Pseudomonadaceae</taxon>
        <taxon>Pseudomonas</taxon>
    </lineage>
</organism>
<dbReference type="SUPFAM" id="SSF55811">
    <property type="entry name" value="Nudix"/>
    <property type="match status" value="1"/>
</dbReference>
<evidence type="ECO:0000313" key="3">
    <source>
        <dbReference type="EMBL" id="OZI87974.1"/>
    </source>
</evidence>
<dbReference type="PROSITE" id="PS51462">
    <property type="entry name" value="NUDIX"/>
    <property type="match status" value="1"/>
</dbReference>
<dbReference type="Gene3D" id="3.90.79.10">
    <property type="entry name" value="Nucleoside Triphosphate Pyrophosphohydrolase"/>
    <property type="match status" value="1"/>
</dbReference>
<dbReference type="AlphaFoldDB" id="A0A261WP44"/>
<evidence type="ECO:0000259" key="2">
    <source>
        <dbReference type="PROSITE" id="PS51462"/>
    </source>
</evidence>
<gene>
    <name evidence="3" type="ORF">CFN58_00270</name>
</gene>
<dbReference type="GO" id="GO:0047631">
    <property type="term" value="F:ADP-ribose diphosphatase activity"/>
    <property type="evidence" value="ECO:0007669"/>
    <property type="project" value="TreeGrafter"/>
</dbReference>
<sequence>MEFELDKFNGVIIDPTSLPASRESMVAALEHLTTWQDHEQKSLAWISLPITSAESIPLFTQAGFTFHSCLHNELTLVRKLSNLSFVPFIPTHTVGAGAIVLNDANELLVVRERGSNGFKLPGGHVEAAEQIQDSIKREVLEETGIDTEFHSIVGFSTKHPYQFGKSNLHFICRMKALTYSINILDTDEIEEAKWVPLASYILEPANSLSNRQMVSRIACSEGLAPTDLTGNCGPHKKAEIFLARATGSITFAQSTLD</sequence>
<protein>
    <submittedName>
        <fullName evidence="3">DNA mismatch repair protein MutT</fullName>
    </submittedName>
</protein>
<comment type="caution">
    <text evidence="3">The sequence shown here is derived from an EMBL/GenBank/DDBJ whole genome shotgun (WGS) entry which is preliminary data.</text>
</comment>
<dbReference type="GO" id="GO:0035529">
    <property type="term" value="F:NADH pyrophosphatase activity"/>
    <property type="evidence" value="ECO:0007669"/>
    <property type="project" value="TreeGrafter"/>
</dbReference>
<evidence type="ECO:0000313" key="4">
    <source>
        <dbReference type="Proteomes" id="UP000217163"/>
    </source>
</evidence>
<keyword evidence="1" id="KW-0378">Hydrolase</keyword>
<dbReference type="PANTHER" id="PTHR13994">
    <property type="entry name" value="NUDIX HYDROLASE RELATED"/>
    <property type="match status" value="1"/>
</dbReference>
<dbReference type="Pfam" id="PF18290">
    <property type="entry name" value="Nudix_hydro"/>
    <property type="match status" value="1"/>
</dbReference>
<dbReference type="Proteomes" id="UP000217163">
    <property type="component" value="Unassembled WGS sequence"/>
</dbReference>
<proteinExistence type="predicted"/>
<dbReference type="CDD" id="cd04670">
    <property type="entry name" value="NUDIX_ASFGF2_Nudt6"/>
    <property type="match status" value="1"/>
</dbReference>
<accession>A0A261WP44</accession>
<dbReference type="InterPro" id="IPR000086">
    <property type="entry name" value="NUDIX_hydrolase_dom"/>
</dbReference>
<name>A0A261WP44_9PSED</name>
<dbReference type="Pfam" id="PF00293">
    <property type="entry name" value="NUDIX"/>
    <property type="match status" value="1"/>
</dbReference>
<dbReference type="EMBL" id="NKQU01000004">
    <property type="protein sequence ID" value="OZI87974.1"/>
    <property type="molecule type" value="Genomic_DNA"/>
</dbReference>
<reference evidence="4" key="1">
    <citation type="journal article" date="2016" name="Sci. Rep.">
        <title>Genome analysis of the kiwifruit canker pathogen Pseudomonas syringae pv. actinidiae biovar 5.</title>
        <authorList>
            <person name="Fujikawa T."/>
            <person name="Sawada H."/>
        </authorList>
    </citation>
    <scope>NUCLEOTIDE SEQUENCE [LARGE SCALE GENOMIC DNA]</scope>
    <source>
        <strain evidence="4">MAFF 212061</strain>
    </source>
</reference>
<evidence type="ECO:0000256" key="1">
    <source>
        <dbReference type="ARBA" id="ARBA00022801"/>
    </source>
</evidence>
<dbReference type="InterPro" id="IPR040618">
    <property type="entry name" value="Pre-Nudix"/>
</dbReference>
<feature type="domain" description="Nudix hydrolase" evidence="2">
    <location>
        <begin position="91"/>
        <end position="218"/>
    </location>
</feature>
<dbReference type="GO" id="GO:0051287">
    <property type="term" value="F:NAD binding"/>
    <property type="evidence" value="ECO:0007669"/>
    <property type="project" value="TreeGrafter"/>
</dbReference>
<dbReference type="PANTHER" id="PTHR13994:SF13">
    <property type="entry name" value="FI03680P"/>
    <property type="match status" value="1"/>
</dbReference>
<dbReference type="InterPro" id="IPR003293">
    <property type="entry name" value="Nudix_hydrolase6-like"/>
</dbReference>
<dbReference type="InterPro" id="IPR015797">
    <property type="entry name" value="NUDIX_hydrolase-like_dom_sf"/>
</dbReference>
<dbReference type="Gene3D" id="3.40.630.30">
    <property type="match status" value="1"/>
</dbReference>